<dbReference type="Proteomes" id="UP000828048">
    <property type="component" value="Chromosome 5"/>
</dbReference>
<evidence type="ECO:0000313" key="2">
    <source>
        <dbReference type="Proteomes" id="UP000828048"/>
    </source>
</evidence>
<accession>A0ACB7Y066</accession>
<organism evidence="1 2">
    <name type="scientific">Vaccinium darrowii</name>
    <dbReference type="NCBI Taxonomy" id="229202"/>
    <lineage>
        <taxon>Eukaryota</taxon>
        <taxon>Viridiplantae</taxon>
        <taxon>Streptophyta</taxon>
        <taxon>Embryophyta</taxon>
        <taxon>Tracheophyta</taxon>
        <taxon>Spermatophyta</taxon>
        <taxon>Magnoliopsida</taxon>
        <taxon>eudicotyledons</taxon>
        <taxon>Gunneridae</taxon>
        <taxon>Pentapetalae</taxon>
        <taxon>asterids</taxon>
        <taxon>Ericales</taxon>
        <taxon>Ericaceae</taxon>
        <taxon>Vaccinioideae</taxon>
        <taxon>Vaccinieae</taxon>
        <taxon>Vaccinium</taxon>
    </lineage>
</organism>
<comment type="caution">
    <text evidence="1">The sequence shown here is derived from an EMBL/GenBank/DDBJ whole genome shotgun (WGS) entry which is preliminary data.</text>
</comment>
<proteinExistence type="predicted"/>
<keyword evidence="2" id="KW-1185">Reference proteome</keyword>
<evidence type="ECO:0000313" key="1">
    <source>
        <dbReference type="EMBL" id="KAH7846365.1"/>
    </source>
</evidence>
<gene>
    <name evidence="1" type="ORF">Vadar_013059</name>
</gene>
<sequence>MANNSSQPVVEPFNLTLFTMPFTCERFGASVRSNGFFRADNPLKHPIPLLMLQLGTVILISTAIHRLLRHLKQPRFVSDMLTGILLGPSVIHLFDKGNFYASLFWGKQSVLIDVLELLSLMYLVFLVGVRTDLGVIKSSGRMAWVIGITAFVLPVAMAVPTAYFLGKTHIDLSIGLDTIAVLTATTSFQVTSVLLEDLKLLNSEIGRLALSSSLISNLCGVIFKLGSATYTKIKYLATPISEFIKSELSRICMIAVIIFMIRPILLRYMKTIPERGTIKESHLVVMTMLLFGTAFVSEVLGHQAYFGAMLLGFAVPAGPPLGSGLADKLNLFVNSLLLPSYIIDACRHVNVGIIKIKTFGPVELIIILAYAGKLLAALLPSRFFRMPYKDTFALGLILSSQGFFDVMLFKRSLRFSLLTEELYSILTLMAVVHTAIATPLISYLYDPSKRFVNYRRRTVQHCRRDTQLRILICIHEEESIFSMLNLLKATVATRESPLGIFVLDLMKLEGREHPLLINHQFHNRSSSNATRTDRIIAAFRHYQHLYEGMVRNQYFTAITPYNSMHGDICTLALQKSTNLIIVPFEKSESNPVRAVKRKLLEKAPCSVGILVDRKILTYFHIENESKFHVCVVFTGGPDSREALAYGVRMVEYLDTRLTVIQLTAEDEFVMDLIEAKMDMKAIAELRLVRGYEDRVDFREICVRDGAETSQLFMSLDESIDFILVGRRVDKESPLVSGLVEWSNYFEELGILGDVLASSDMKSNASVLVLQQQSTVEDLMPQLKLE</sequence>
<dbReference type="EMBL" id="CM037155">
    <property type="protein sequence ID" value="KAH7846365.1"/>
    <property type="molecule type" value="Genomic_DNA"/>
</dbReference>
<protein>
    <submittedName>
        <fullName evidence="1">Uncharacterized protein</fullName>
    </submittedName>
</protein>
<reference evidence="1 2" key="1">
    <citation type="journal article" date="2021" name="Hortic Res">
        <title>High-quality reference genome and annotation aids understanding of berry development for evergreen blueberry (Vaccinium darrowii).</title>
        <authorList>
            <person name="Yu J."/>
            <person name="Hulse-Kemp A.M."/>
            <person name="Babiker E."/>
            <person name="Staton M."/>
        </authorList>
    </citation>
    <scope>NUCLEOTIDE SEQUENCE [LARGE SCALE GENOMIC DNA]</scope>
    <source>
        <strain evidence="2">cv. NJ 8807/NJ 8810</strain>
        <tissue evidence="1">Young leaf</tissue>
    </source>
</reference>
<name>A0ACB7Y066_9ERIC</name>